<name>A0A511WZG9_9BACI</name>
<dbReference type="OrthoDB" id="1849839at2"/>
<sequence length="176" mass="19923">MKKLVVSSLLVSLLVFVVGCGNQTEQVVIPQSFFSEEELDSIIKEMEVEGEVDVTINEDGNLVYNMPKDEYDEMMEEFRDNIDDMIEDVLEDETLSAVTDISVNNRYNSFDVTVDRAVFEESFQGMFILGLGISGVMYQTFDNTSDSDSVTFNYIDQATGEVYDTVVYPDALEEME</sequence>
<evidence type="ECO:0000313" key="3">
    <source>
        <dbReference type="Proteomes" id="UP000321400"/>
    </source>
</evidence>
<protein>
    <recommendedName>
        <fullName evidence="4">Antigen I/II N-terminal domain-containing protein</fullName>
    </recommendedName>
</protein>
<reference evidence="2 3" key="1">
    <citation type="submission" date="2019-07" db="EMBL/GenBank/DDBJ databases">
        <title>Whole genome shotgun sequence of Halolactibacillus alkaliphilus NBRC 103919.</title>
        <authorList>
            <person name="Hosoyama A."/>
            <person name="Uohara A."/>
            <person name="Ohji S."/>
            <person name="Ichikawa N."/>
        </authorList>
    </citation>
    <scope>NUCLEOTIDE SEQUENCE [LARGE SCALE GENOMIC DNA]</scope>
    <source>
        <strain evidence="2 3">NBRC 103919</strain>
    </source>
</reference>
<proteinExistence type="predicted"/>
<feature type="signal peptide" evidence="1">
    <location>
        <begin position="1"/>
        <end position="17"/>
    </location>
</feature>
<dbReference type="AlphaFoldDB" id="A0A511WZG9"/>
<organism evidence="2 3">
    <name type="scientific">Halolactibacillus alkaliphilus</name>
    <dbReference type="NCBI Taxonomy" id="442899"/>
    <lineage>
        <taxon>Bacteria</taxon>
        <taxon>Bacillati</taxon>
        <taxon>Bacillota</taxon>
        <taxon>Bacilli</taxon>
        <taxon>Bacillales</taxon>
        <taxon>Bacillaceae</taxon>
        <taxon>Halolactibacillus</taxon>
    </lineage>
</organism>
<evidence type="ECO:0008006" key="4">
    <source>
        <dbReference type="Google" id="ProtNLM"/>
    </source>
</evidence>
<gene>
    <name evidence="2" type="ORF">HAL01_05500</name>
</gene>
<evidence type="ECO:0000313" key="2">
    <source>
        <dbReference type="EMBL" id="GEN56086.1"/>
    </source>
</evidence>
<dbReference type="PROSITE" id="PS51257">
    <property type="entry name" value="PROKAR_LIPOPROTEIN"/>
    <property type="match status" value="1"/>
</dbReference>
<feature type="chain" id="PRO_5038755039" description="Antigen I/II N-terminal domain-containing protein" evidence="1">
    <location>
        <begin position="18"/>
        <end position="176"/>
    </location>
</feature>
<dbReference type="Proteomes" id="UP000321400">
    <property type="component" value="Unassembled WGS sequence"/>
</dbReference>
<comment type="caution">
    <text evidence="2">The sequence shown here is derived from an EMBL/GenBank/DDBJ whole genome shotgun (WGS) entry which is preliminary data.</text>
</comment>
<dbReference type="EMBL" id="BJYE01000005">
    <property type="protein sequence ID" value="GEN56086.1"/>
    <property type="molecule type" value="Genomic_DNA"/>
</dbReference>
<keyword evidence="1" id="KW-0732">Signal</keyword>
<accession>A0A511WZG9</accession>
<dbReference type="RefSeq" id="WP_089800472.1">
    <property type="nucleotide sequence ID" value="NZ_BJYE01000005.1"/>
</dbReference>
<dbReference type="STRING" id="442899.SAMN05720591_1069"/>
<keyword evidence="3" id="KW-1185">Reference proteome</keyword>
<evidence type="ECO:0000256" key="1">
    <source>
        <dbReference type="SAM" id="SignalP"/>
    </source>
</evidence>